<comment type="caution">
    <text evidence="3">The sequence shown here is derived from an EMBL/GenBank/DDBJ whole genome shotgun (WGS) entry which is preliminary data.</text>
</comment>
<dbReference type="Gene3D" id="3.40.50.2000">
    <property type="entry name" value="Glycogen Phosphorylase B"/>
    <property type="match status" value="1"/>
</dbReference>
<dbReference type="PANTHER" id="PTHR12526:SF635">
    <property type="entry name" value="GLYCOSYL TRANSFERASE GROUP 1"/>
    <property type="match status" value="1"/>
</dbReference>
<organism evidence="3 4">
    <name type="scientific">Demequina sediminis</name>
    <dbReference type="NCBI Taxonomy" id="1930058"/>
    <lineage>
        <taxon>Bacteria</taxon>
        <taxon>Bacillati</taxon>
        <taxon>Actinomycetota</taxon>
        <taxon>Actinomycetes</taxon>
        <taxon>Micrococcales</taxon>
        <taxon>Demequinaceae</taxon>
        <taxon>Demequina</taxon>
    </lineage>
</organism>
<evidence type="ECO:0000313" key="3">
    <source>
        <dbReference type="EMBL" id="GAA5519546.1"/>
    </source>
</evidence>
<evidence type="ECO:0000256" key="1">
    <source>
        <dbReference type="ARBA" id="ARBA00022679"/>
    </source>
</evidence>
<keyword evidence="4" id="KW-1185">Reference proteome</keyword>
<dbReference type="Proteomes" id="UP001426770">
    <property type="component" value="Unassembled WGS sequence"/>
</dbReference>
<dbReference type="RefSeq" id="WP_345379898.1">
    <property type="nucleotide sequence ID" value="NZ_BAABRR010000010.1"/>
</dbReference>
<accession>A0ABP9WI93</accession>
<dbReference type="Pfam" id="PF00534">
    <property type="entry name" value="Glycos_transf_1"/>
    <property type="match status" value="1"/>
</dbReference>
<evidence type="ECO:0000259" key="2">
    <source>
        <dbReference type="Pfam" id="PF00534"/>
    </source>
</evidence>
<sequence length="428" mass="44924">MPEASDRAAPARAARTHGEARPRVLVFAFACDPHRGSEPGAGAAIAKAAALVGDVTVLTRAEPGRDPAVDIPAACGVTRAVAIPSRAWEARLPVHVRYAAWCVRAAAWRRAHRTGSDYQVLHHATYASDWFLNPLMLLRKAPGEQWVAGPGGGATYPSVAIARAAAGGGVATLASELVRRWSTRASRRLMAARLRRRVDHALALNPDSRAELSRLGFPRVSVTSNAVIDYAALPLREDHRPGSAPRVLFMGRGTRWKGLPLLLRAAAHLPPDTVIDIAGPGTDASAYRDAAAALTHLRTPVTFHGSLPRDRALALLAATDALAFGSLHDSAPWAAAEAAALGVPVVCLDLGGVAMMAGEAARVVSTADADSLPRRFAEALVAAAAEDPSDRPRPTREFTLGALAETLGAAYMGAPVASPGIVRLRREG</sequence>
<reference evidence="3 4" key="1">
    <citation type="submission" date="2024-02" db="EMBL/GenBank/DDBJ databases">
        <title>Lysinimicrobium sediminis NBRC 112286.</title>
        <authorList>
            <person name="Ichikawa N."/>
            <person name="Katano-Makiyama Y."/>
            <person name="Hidaka K."/>
        </authorList>
    </citation>
    <scope>NUCLEOTIDE SEQUENCE [LARGE SCALE GENOMIC DNA]</scope>
    <source>
        <strain evidence="3 4">NBRC 112286</strain>
    </source>
</reference>
<protein>
    <recommendedName>
        <fullName evidence="2">Glycosyl transferase family 1 domain-containing protein</fullName>
    </recommendedName>
</protein>
<dbReference type="PANTHER" id="PTHR12526">
    <property type="entry name" value="GLYCOSYLTRANSFERASE"/>
    <property type="match status" value="1"/>
</dbReference>
<gene>
    <name evidence="3" type="ORF">Lsed01_01997</name>
</gene>
<proteinExistence type="predicted"/>
<keyword evidence="1" id="KW-0808">Transferase</keyword>
<name>A0ABP9WI93_9MICO</name>
<dbReference type="EMBL" id="BAABRR010000010">
    <property type="protein sequence ID" value="GAA5519546.1"/>
    <property type="molecule type" value="Genomic_DNA"/>
</dbReference>
<evidence type="ECO:0000313" key="4">
    <source>
        <dbReference type="Proteomes" id="UP001426770"/>
    </source>
</evidence>
<feature type="domain" description="Glycosyl transferase family 1" evidence="2">
    <location>
        <begin position="241"/>
        <end position="380"/>
    </location>
</feature>
<dbReference type="InterPro" id="IPR001296">
    <property type="entry name" value="Glyco_trans_1"/>
</dbReference>
<dbReference type="SUPFAM" id="SSF53756">
    <property type="entry name" value="UDP-Glycosyltransferase/glycogen phosphorylase"/>
    <property type="match status" value="1"/>
</dbReference>